<dbReference type="EMBL" id="BAAARJ010000017">
    <property type="protein sequence ID" value="GAA2628777.1"/>
    <property type="molecule type" value="Genomic_DNA"/>
</dbReference>
<accession>A0ABP6CV48</accession>
<protein>
    <submittedName>
        <fullName evidence="2">Uncharacterized protein</fullName>
    </submittedName>
</protein>
<dbReference type="Proteomes" id="UP001501447">
    <property type="component" value="Unassembled WGS sequence"/>
</dbReference>
<proteinExistence type="predicted"/>
<evidence type="ECO:0000256" key="1">
    <source>
        <dbReference type="SAM" id="MobiDB-lite"/>
    </source>
</evidence>
<comment type="caution">
    <text evidence="2">The sequence shown here is derived from an EMBL/GenBank/DDBJ whole genome shotgun (WGS) entry which is preliminary data.</text>
</comment>
<name>A0ABP6CV48_9ACTN</name>
<feature type="region of interest" description="Disordered" evidence="1">
    <location>
        <begin position="38"/>
        <end position="70"/>
    </location>
</feature>
<reference evidence="3" key="1">
    <citation type="journal article" date="2019" name="Int. J. Syst. Evol. Microbiol.">
        <title>The Global Catalogue of Microorganisms (GCM) 10K type strain sequencing project: providing services to taxonomists for standard genome sequencing and annotation.</title>
        <authorList>
            <consortium name="The Broad Institute Genomics Platform"/>
            <consortium name="The Broad Institute Genome Sequencing Center for Infectious Disease"/>
            <person name="Wu L."/>
            <person name="Ma J."/>
        </authorList>
    </citation>
    <scope>NUCLEOTIDE SEQUENCE [LARGE SCALE GENOMIC DNA]</scope>
    <source>
        <strain evidence="3">JCM 16373</strain>
    </source>
</reference>
<sequence length="123" mass="13598">MVAGGDQGAVDDQHGVLAEPLALLEGERRPEVVDDAIGRRLRHPEERRQLPQGQVRAPVRGDQQDAVLQRQTPRPALAHRIRTLAPERGDQLAELTRAQPAERVIQEGCDAVITPDTTRSSHR</sequence>
<keyword evidence="3" id="KW-1185">Reference proteome</keyword>
<evidence type="ECO:0000313" key="2">
    <source>
        <dbReference type="EMBL" id="GAA2628777.1"/>
    </source>
</evidence>
<feature type="compositionally biased region" description="Basic and acidic residues" evidence="1">
    <location>
        <begin position="38"/>
        <end position="49"/>
    </location>
</feature>
<gene>
    <name evidence="2" type="ORF">GCM10009863_50010</name>
</gene>
<organism evidence="2 3">
    <name type="scientific">Streptomyces axinellae</name>
    <dbReference type="NCBI Taxonomy" id="552788"/>
    <lineage>
        <taxon>Bacteria</taxon>
        <taxon>Bacillati</taxon>
        <taxon>Actinomycetota</taxon>
        <taxon>Actinomycetes</taxon>
        <taxon>Kitasatosporales</taxon>
        <taxon>Streptomycetaceae</taxon>
        <taxon>Streptomyces</taxon>
    </lineage>
</organism>
<evidence type="ECO:0000313" key="3">
    <source>
        <dbReference type="Proteomes" id="UP001501447"/>
    </source>
</evidence>